<dbReference type="Gene3D" id="3.30.70.370">
    <property type="match status" value="1"/>
</dbReference>
<dbReference type="SMART" id="SM00482">
    <property type="entry name" value="POLAc"/>
    <property type="match status" value="1"/>
</dbReference>
<evidence type="ECO:0000313" key="7">
    <source>
        <dbReference type="Proteomes" id="UP001283109"/>
    </source>
</evidence>
<keyword evidence="2" id="KW-0235">DNA replication</keyword>
<comment type="caution">
    <text evidence="6">The sequence shown here is derived from an EMBL/GenBank/DDBJ whole genome shotgun (WGS) entry which is preliminary data.</text>
</comment>
<dbReference type="RefSeq" id="WP_318353199.1">
    <property type="nucleotide sequence ID" value="NZ_JAWQEV010000002.1"/>
</dbReference>
<feature type="compositionally biased region" description="Low complexity" evidence="4">
    <location>
        <begin position="446"/>
        <end position="456"/>
    </location>
</feature>
<dbReference type="SUPFAM" id="SSF56672">
    <property type="entry name" value="DNA/RNA polymerases"/>
    <property type="match status" value="1"/>
</dbReference>
<dbReference type="PANTHER" id="PTHR10133">
    <property type="entry name" value="DNA POLYMERASE I"/>
    <property type="match status" value="1"/>
</dbReference>
<evidence type="ECO:0000313" key="6">
    <source>
        <dbReference type="EMBL" id="MDW4572680.1"/>
    </source>
</evidence>
<organism evidence="6 7">
    <name type="scientific">Microbacterium arthrosphaerae</name>
    <dbReference type="NCBI Taxonomy" id="792652"/>
    <lineage>
        <taxon>Bacteria</taxon>
        <taxon>Bacillati</taxon>
        <taxon>Actinomycetota</taxon>
        <taxon>Actinomycetes</taxon>
        <taxon>Micrococcales</taxon>
        <taxon>Microbacteriaceae</taxon>
        <taxon>Microbacterium</taxon>
    </lineage>
</organism>
<keyword evidence="7" id="KW-1185">Reference proteome</keyword>
<proteinExistence type="predicted"/>
<reference evidence="6 7" key="1">
    <citation type="submission" date="2023-11" db="EMBL/GenBank/DDBJ databases">
        <title>Draft genome sequence of Microbacterium arthrosphaerae JCM 30492.</title>
        <authorList>
            <person name="Zhang G."/>
            <person name="Ding Y."/>
        </authorList>
    </citation>
    <scope>NUCLEOTIDE SEQUENCE [LARGE SCALE GENOMIC DNA]</scope>
    <source>
        <strain evidence="6 7">JCM 30492</strain>
    </source>
</reference>
<comment type="catalytic activity">
    <reaction evidence="3">
        <text>DNA(n) + a 2'-deoxyribonucleoside 5'-triphosphate = DNA(n+1) + diphosphate</text>
        <dbReference type="Rhea" id="RHEA:22508"/>
        <dbReference type="Rhea" id="RHEA-COMP:17339"/>
        <dbReference type="Rhea" id="RHEA-COMP:17340"/>
        <dbReference type="ChEBI" id="CHEBI:33019"/>
        <dbReference type="ChEBI" id="CHEBI:61560"/>
        <dbReference type="ChEBI" id="CHEBI:173112"/>
        <dbReference type="EC" id="2.7.7.7"/>
    </reaction>
</comment>
<dbReference type="CDD" id="cd06444">
    <property type="entry name" value="DNA_pol_A"/>
    <property type="match status" value="1"/>
</dbReference>
<accession>A0ABU4H043</accession>
<evidence type="ECO:0000259" key="5">
    <source>
        <dbReference type="SMART" id="SM00482"/>
    </source>
</evidence>
<evidence type="ECO:0000256" key="4">
    <source>
        <dbReference type="SAM" id="MobiDB-lite"/>
    </source>
</evidence>
<keyword evidence="6" id="KW-0378">Hydrolase</keyword>
<dbReference type="EMBL" id="JAWQEV010000002">
    <property type="protein sequence ID" value="MDW4572680.1"/>
    <property type="molecule type" value="Genomic_DNA"/>
</dbReference>
<evidence type="ECO:0000256" key="3">
    <source>
        <dbReference type="ARBA" id="ARBA00049244"/>
    </source>
</evidence>
<dbReference type="PANTHER" id="PTHR10133:SF27">
    <property type="entry name" value="DNA POLYMERASE NU"/>
    <property type="match status" value="1"/>
</dbReference>
<keyword evidence="6" id="KW-0269">Exonuclease</keyword>
<dbReference type="InterPro" id="IPR002298">
    <property type="entry name" value="DNA_polymerase_A"/>
</dbReference>
<protein>
    <recommendedName>
        <fullName evidence="1">DNA-directed DNA polymerase</fullName>
        <ecNumber evidence="1">2.7.7.7</ecNumber>
    </recommendedName>
</protein>
<dbReference type="Pfam" id="PF00476">
    <property type="entry name" value="DNA_pol_A"/>
    <property type="match status" value="1"/>
</dbReference>
<dbReference type="InterPro" id="IPR001098">
    <property type="entry name" value="DNA-dir_DNA_pol_A_palm_dom"/>
</dbReference>
<keyword evidence="6" id="KW-0540">Nuclease</keyword>
<gene>
    <name evidence="6" type="ORF">R8Z58_07810</name>
</gene>
<feature type="domain" description="DNA-directed DNA polymerase family A palm" evidence="5">
    <location>
        <begin position="317"/>
        <end position="537"/>
    </location>
</feature>
<sequence>MDADEAPAWVVLGRAAAAGAIAVALDSTAHEIARHEVADAALTSWIGDAERRWSPRWVWHDTPQWYGGLLSAGVRIARCHDLRLCHAILRDSVLVGAAAAVRSAEEWDAAAHADAQATAPALFELDETGGASGPPADVDAALAEFRRQREAIAASSAPGRLRLLTAAESAGALVAAEMRAAGLPWDAAEHDRILTETLGARPAGGGQPARLAAAAARVRAALGDPTASLDSQPKLLRALHRAGVLVESTSRWELAEQRHPVVEPLIEYKKLSRLLSANGWSWLSEWVADGRFRPVYVPGGVVTGRWASSGGGALQLPRQLREAVRADPGWRLVVADVAQLEPRVLAAMSGDTALAAAARGRDLYAGIVDSGAVATRQEAKIALLGAMYGATTGESGRLVPRLRRAYPRAMGLVDDAARTGEDGGTVSTWLGRSSPPPSEAWTAAQSRATEAEASGAEETRAKRWARDRGRFTRNFVVQGTAAEWALAWLADLRTRLAAMPPVTSDRAAPRAGTVFAQQPHLALFLHDEVIVHTPAEHADAAAQAVADAATTAGRLLFGDFPLDFRLDVRIAETALKD</sequence>
<dbReference type="InterPro" id="IPR043502">
    <property type="entry name" value="DNA/RNA_pol_sf"/>
</dbReference>
<dbReference type="Gene3D" id="1.10.150.20">
    <property type="entry name" value="5' to 3' exonuclease, C-terminal subdomain"/>
    <property type="match status" value="1"/>
</dbReference>
<evidence type="ECO:0000256" key="2">
    <source>
        <dbReference type="ARBA" id="ARBA00022705"/>
    </source>
</evidence>
<dbReference type="Proteomes" id="UP001283109">
    <property type="component" value="Unassembled WGS sequence"/>
</dbReference>
<dbReference type="NCBIfam" id="NF011538">
    <property type="entry name" value="PRK14975.1-1"/>
    <property type="match status" value="1"/>
</dbReference>
<evidence type="ECO:0000256" key="1">
    <source>
        <dbReference type="ARBA" id="ARBA00012417"/>
    </source>
</evidence>
<dbReference type="GO" id="GO:0004527">
    <property type="term" value="F:exonuclease activity"/>
    <property type="evidence" value="ECO:0007669"/>
    <property type="project" value="UniProtKB-KW"/>
</dbReference>
<name>A0ABU4H043_9MICO</name>
<dbReference type="EC" id="2.7.7.7" evidence="1"/>
<feature type="region of interest" description="Disordered" evidence="4">
    <location>
        <begin position="416"/>
        <end position="462"/>
    </location>
</feature>